<organism evidence="1 2">
    <name type="scientific">Thelephora ganbajun</name>
    <name type="common">Ganba fungus</name>
    <dbReference type="NCBI Taxonomy" id="370292"/>
    <lineage>
        <taxon>Eukaryota</taxon>
        <taxon>Fungi</taxon>
        <taxon>Dikarya</taxon>
        <taxon>Basidiomycota</taxon>
        <taxon>Agaricomycotina</taxon>
        <taxon>Agaricomycetes</taxon>
        <taxon>Thelephorales</taxon>
        <taxon>Thelephoraceae</taxon>
        <taxon>Thelephora</taxon>
    </lineage>
</organism>
<reference evidence="1" key="2">
    <citation type="journal article" date="2020" name="Nat. Commun.">
        <title>Large-scale genome sequencing of mycorrhizal fungi provides insights into the early evolution of symbiotic traits.</title>
        <authorList>
            <person name="Miyauchi S."/>
            <person name="Kiss E."/>
            <person name="Kuo A."/>
            <person name="Drula E."/>
            <person name="Kohler A."/>
            <person name="Sanchez-Garcia M."/>
            <person name="Morin E."/>
            <person name="Andreopoulos B."/>
            <person name="Barry K.W."/>
            <person name="Bonito G."/>
            <person name="Buee M."/>
            <person name="Carver A."/>
            <person name="Chen C."/>
            <person name="Cichocki N."/>
            <person name="Clum A."/>
            <person name="Culley D."/>
            <person name="Crous P.W."/>
            <person name="Fauchery L."/>
            <person name="Girlanda M."/>
            <person name="Hayes R.D."/>
            <person name="Keri Z."/>
            <person name="LaButti K."/>
            <person name="Lipzen A."/>
            <person name="Lombard V."/>
            <person name="Magnuson J."/>
            <person name="Maillard F."/>
            <person name="Murat C."/>
            <person name="Nolan M."/>
            <person name="Ohm R.A."/>
            <person name="Pangilinan J."/>
            <person name="Pereira M.F."/>
            <person name="Perotto S."/>
            <person name="Peter M."/>
            <person name="Pfister S."/>
            <person name="Riley R."/>
            <person name="Sitrit Y."/>
            <person name="Stielow J.B."/>
            <person name="Szollosi G."/>
            <person name="Zifcakova L."/>
            <person name="Stursova M."/>
            <person name="Spatafora J.W."/>
            <person name="Tedersoo L."/>
            <person name="Vaario L.M."/>
            <person name="Yamada A."/>
            <person name="Yan M."/>
            <person name="Wang P."/>
            <person name="Xu J."/>
            <person name="Bruns T."/>
            <person name="Baldrian P."/>
            <person name="Vilgalys R."/>
            <person name="Dunand C."/>
            <person name="Henrissat B."/>
            <person name="Grigoriev I.V."/>
            <person name="Hibbett D."/>
            <person name="Nagy L.G."/>
            <person name="Martin F.M."/>
        </authorList>
    </citation>
    <scope>NUCLEOTIDE SEQUENCE</scope>
    <source>
        <strain evidence="1">P2</strain>
    </source>
</reference>
<gene>
    <name evidence="1" type="ORF">BDM02DRAFT_3131239</name>
</gene>
<reference evidence="1" key="1">
    <citation type="submission" date="2019-10" db="EMBL/GenBank/DDBJ databases">
        <authorList>
            <consortium name="DOE Joint Genome Institute"/>
            <person name="Kuo A."/>
            <person name="Miyauchi S."/>
            <person name="Kiss E."/>
            <person name="Drula E."/>
            <person name="Kohler A."/>
            <person name="Sanchez-Garcia M."/>
            <person name="Andreopoulos B."/>
            <person name="Barry K.W."/>
            <person name="Bonito G."/>
            <person name="Buee M."/>
            <person name="Carver A."/>
            <person name="Chen C."/>
            <person name="Cichocki N."/>
            <person name="Clum A."/>
            <person name="Culley D."/>
            <person name="Crous P.W."/>
            <person name="Fauchery L."/>
            <person name="Girlanda M."/>
            <person name="Hayes R."/>
            <person name="Keri Z."/>
            <person name="Labutti K."/>
            <person name="Lipzen A."/>
            <person name="Lombard V."/>
            <person name="Magnuson J."/>
            <person name="Maillard F."/>
            <person name="Morin E."/>
            <person name="Murat C."/>
            <person name="Nolan M."/>
            <person name="Ohm R."/>
            <person name="Pangilinan J."/>
            <person name="Pereira M."/>
            <person name="Perotto S."/>
            <person name="Peter M."/>
            <person name="Riley R."/>
            <person name="Sitrit Y."/>
            <person name="Stielow B."/>
            <person name="Szollosi G."/>
            <person name="Zifcakova L."/>
            <person name="Stursova M."/>
            <person name="Spatafora J.W."/>
            <person name="Tedersoo L."/>
            <person name="Vaario L.-M."/>
            <person name="Yamada A."/>
            <person name="Yan M."/>
            <person name="Wang P."/>
            <person name="Xu J."/>
            <person name="Bruns T."/>
            <person name="Baldrian P."/>
            <person name="Vilgalys R."/>
            <person name="Henrissat B."/>
            <person name="Grigoriev I.V."/>
            <person name="Hibbett D."/>
            <person name="Nagy L.G."/>
            <person name="Martin F.M."/>
        </authorList>
    </citation>
    <scope>NUCLEOTIDE SEQUENCE</scope>
    <source>
        <strain evidence="1">P2</strain>
    </source>
</reference>
<comment type="caution">
    <text evidence="1">The sequence shown here is derived from an EMBL/GenBank/DDBJ whole genome shotgun (WGS) entry which is preliminary data.</text>
</comment>
<dbReference type="EMBL" id="MU118099">
    <property type="protein sequence ID" value="KAF9645224.1"/>
    <property type="molecule type" value="Genomic_DNA"/>
</dbReference>
<name>A0ACB6Z6R3_THEGA</name>
<proteinExistence type="predicted"/>
<keyword evidence="2" id="KW-1185">Reference proteome</keyword>
<dbReference type="Proteomes" id="UP000886501">
    <property type="component" value="Unassembled WGS sequence"/>
</dbReference>
<protein>
    <submittedName>
        <fullName evidence="1">Uncharacterized protein</fullName>
    </submittedName>
</protein>
<evidence type="ECO:0000313" key="1">
    <source>
        <dbReference type="EMBL" id="KAF9645224.1"/>
    </source>
</evidence>
<evidence type="ECO:0000313" key="2">
    <source>
        <dbReference type="Proteomes" id="UP000886501"/>
    </source>
</evidence>
<accession>A0ACB6Z6R3</accession>
<sequence length="328" mass="36842">MVALDLPLSILLYDITMLNYFHRMGKWFPHHQSQFDVLAYPTPSVDIVVYLILCVIGPHLPISPFSSMDLPLHAYFFSPLNGRIDQKSLWINPRVFTLNYNIDMDVKHISALHTISFSHPRLHPNGHGDFCIYFALETQEVGTLVTDLALFIQDIGWKLIKWSVLGCPDCLGPGNPIHPVLHDLTYCWDGVATAYRVLQFSTQPVAVMNIQQVFHRTVSTSLPSVFSEMESAAHPMTTLHSPSTSQDPLTPIYPEYQGHGACSMACTPPPLSTGSVDVLSSSPTHQDMHHLHKILISPNRSLPREQIMTKEAILSIQRIKFSVTVYTC</sequence>